<reference evidence="1 2" key="1">
    <citation type="submission" date="2018-09" db="EMBL/GenBank/DDBJ databases">
        <title>Paenibacillus SK2017-BO5.</title>
        <authorList>
            <person name="Piskunova J.V."/>
            <person name="Dubiley S.A."/>
            <person name="Severinov K.V."/>
        </authorList>
    </citation>
    <scope>NUCLEOTIDE SEQUENCE [LARGE SCALE GENOMIC DNA]</scope>
    <source>
        <strain evidence="1 2">BO5</strain>
    </source>
</reference>
<dbReference type="InterPro" id="IPR005500">
    <property type="entry name" value="DUF309"/>
</dbReference>
<accession>A0A3A3GJX7</accession>
<sequence length="181" mass="21050">MDYPIAYIDYMLEFHGTRDWFECHEIMEEHWKAESSAERKVWWLTLVQIAVGLYHERRGNLAGAGKMLRSALAHAPEVPWAQLGIDGKELIAQLSERVESYRQGGTPERTYAEWNFPIADPELAVQCEARCQALGWQWCRKGSELDESILHRHKLRDREPVIAARRAAQRLKGRNRKQGRP</sequence>
<dbReference type="InterPro" id="IPR023203">
    <property type="entry name" value="TTHA0068_sf"/>
</dbReference>
<dbReference type="Pfam" id="PF03745">
    <property type="entry name" value="DUF309"/>
    <property type="match status" value="1"/>
</dbReference>
<protein>
    <submittedName>
        <fullName evidence="1">DUF309 domain-containing protein</fullName>
    </submittedName>
</protein>
<dbReference type="SUPFAM" id="SSF140663">
    <property type="entry name" value="TTHA0068-like"/>
    <property type="match status" value="1"/>
</dbReference>
<evidence type="ECO:0000313" key="1">
    <source>
        <dbReference type="EMBL" id="RJG24581.1"/>
    </source>
</evidence>
<dbReference type="PANTHER" id="PTHR34796">
    <property type="entry name" value="EXPRESSED PROTEIN"/>
    <property type="match status" value="1"/>
</dbReference>
<dbReference type="AlphaFoldDB" id="A0A3A3GJX7"/>
<proteinExistence type="predicted"/>
<dbReference type="OrthoDB" id="165483at2"/>
<name>A0A3A3GJX7_PANTH</name>
<dbReference type="Proteomes" id="UP000266177">
    <property type="component" value="Unassembled WGS sequence"/>
</dbReference>
<organism evidence="1 2">
    <name type="scientific">Paenibacillus thiaminolyticus</name>
    <name type="common">Bacillus thiaminolyticus</name>
    <dbReference type="NCBI Taxonomy" id="49283"/>
    <lineage>
        <taxon>Bacteria</taxon>
        <taxon>Bacillati</taxon>
        <taxon>Bacillota</taxon>
        <taxon>Bacilli</taxon>
        <taxon>Bacillales</taxon>
        <taxon>Paenibacillaceae</taxon>
        <taxon>Paenibacillus</taxon>
    </lineage>
</organism>
<dbReference type="EMBL" id="QYZD01000006">
    <property type="protein sequence ID" value="RJG24581.1"/>
    <property type="molecule type" value="Genomic_DNA"/>
</dbReference>
<dbReference type="RefSeq" id="WP_119793049.1">
    <property type="nucleotide sequence ID" value="NZ_QYZD01000006.1"/>
</dbReference>
<gene>
    <name evidence="1" type="ORF">DQX05_09670</name>
</gene>
<dbReference type="PANTHER" id="PTHR34796:SF1">
    <property type="entry name" value="EXPRESSED PROTEIN"/>
    <property type="match status" value="1"/>
</dbReference>
<comment type="caution">
    <text evidence="1">The sequence shown here is derived from an EMBL/GenBank/DDBJ whole genome shotgun (WGS) entry which is preliminary data.</text>
</comment>
<dbReference type="Gene3D" id="1.10.3450.10">
    <property type="entry name" value="TTHA0068-like"/>
    <property type="match status" value="1"/>
</dbReference>
<evidence type="ECO:0000313" key="2">
    <source>
        <dbReference type="Proteomes" id="UP000266177"/>
    </source>
</evidence>